<dbReference type="GO" id="GO:0097602">
    <property type="term" value="F:cullin family protein binding"/>
    <property type="evidence" value="ECO:0007669"/>
    <property type="project" value="TreeGrafter"/>
</dbReference>
<name>A0A7S3GUS6_9STRA</name>
<dbReference type="InterPro" id="IPR005176">
    <property type="entry name" value="PONY_dom"/>
</dbReference>
<dbReference type="InterPro" id="IPR042460">
    <property type="entry name" value="DCN1-like_PONY"/>
</dbReference>
<feature type="domain" description="DCUN1" evidence="2">
    <location>
        <begin position="1"/>
        <end position="159"/>
    </location>
</feature>
<reference evidence="3" key="1">
    <citation type="submission" date="2021-01" db="EMBL/GenBank/DDBJ databases">
        <authorList>
            <person name="Corre E."/>
            <person name="Pelletier E."/>
            <person name="Niang G."/>
            <person name="Scheremetjew M."/>
            <person name="Finn R."/>
            <person name="Kale V."/>
            <person name="Holt S."/>
            <person name="Cochrane G."/>
            <person name="Meng A."/>
            <person name="Brown T."/>
            <person name="Cohen L."/>
        </authorList>
    </citation>
    <scope>NUCLEOTIDE SEQUENCE</scope>
    <source>
        <strain evidence="3">CCAP 955/1</strain>
    </source>
</reference>
<dbReference type="GO" id="GO:0032182">
    <property type="term" value="F:ubiquitin-like protein binding"/>
    <property type="evidence" value="ECO:0007669"/>
    <property type="project" value="TreeGrafter"/>
</dbReference>
<dbReference type="PANTHER" id="PTHR12281">
    <property type="entry name" value="RP42 RELATED"/>
    <property type="match status" value="1"/>
</dbReference>
<dbReference type="PANTHER" id="PTHR12281:SF31">
    <property type="entry name" value="DCN1-LIKE PROTEIN 3"/>
    <property type="match status" value="1"/>
</dbReference>
<dbReference type="EMBL" id="HBIC01011399">
    <property type="protein sequence ID" value="CAE0276881.1"/>
    <property type="molecule type" value="Transcribed_RNA"/>
</dbReference>
<sequence>MELDPSSDVRVLVLLWKLGAVSKPGNITRTEFTTGLQKLQASSVDKLKSLLPSLDPGFLDRTQFRDFYKFVFQFSREGTNKTIEKEIIISLLPIVLDNNRAPHLPHFLKFLESTTHQRITLDQWDSFLHFNHQIKEDMSNLEDDGAWPLLLDEYAEWRKSAAKA</sequence>
<proteinExistence type="predicted"/>
<dbReference type="GO" id="GO:0045116">
    <property type="term" value="P:protein neddylation"/>
    <property type="evidence" value="ECO:0007669"/>
    <property type="project" value="TreeGrafter"/>
</dbReference>
<organism evidence="3">
    <name type="scientific">Spumella elongata</name>
    <dbReference type="NCBI Taxonomy" id="89044"/>
    <lineage>
        <taxon>Eukaryota</taxon>
        <taxon>Sar</taxon>
        <taxon>Stramenopiles</taxon>
        <taxon>Ochrophyta</taxon>
        <taxon>Chrysophyceae</taxon>
        <taxon>Chromulinales</taxon>
        <taxon>Chromulinaceae</taxon>
        <taxon>Spumella</taxon>
    </lineage>
</organism>
<dbReference type="Pfam" id="PF03556">
    <property type="entry name" value="Cullin_binding"/>
    <property type="match status" value="1"/>
</dbReference>
<dbReference type="InterPro" id="IPR014764">
    <property type="entry name" value="DCN-prot"/>
</dbReference>
<dbReference type="Gene3D" id="1.10.238.10">
    <property type="entry name" value="EF-hand"/>
    <property type="match status" value="1"/>
</dbReference>
<evidence type="ECO:0000256" key="1">
    <source>
        <dbReference type="RuleBase" id="RU410713"/>
    </source>
</evidence>
<dbReference type="PROSITE" id="PS51229">
    <property type="entry name" value="DCUN1"/>
    <property type="match status" value="1"/>
</dbReference>
<evidence type="ECO:0000259" key="2">
    <source>
        <dbReference type="PROSITE" id="PS51229"/>
    </source>
</evidence>
<protein>
    <recommendedName>
        <fullName evidence="1">Defective in cullin neddylation protein</fullName>
    </recommendedName>
</protein>
<gene>
    <name evidence="3" type="ORF">SELO1098_LOCUS5711</name>
</gene>
<dbReference type="AlphaFoldDB" id="A0A7S3GUS6"/>
<dbReference type="Gene3D" id="1.10.238.200">
    <property type="entry name" value="Cullin, PONY binding domain"/>
    <property type="match status" value="1"/>
</dbReference>
<accession>A0A7S3GUS6</accession>
<evidence type="ECO:0000313" key="3">
    <source>
        <dbReference type="EMBL" id="CAE0276881.1"/>
    </source>
</evidence>
<comment type="function">
    <text evidence="1">Neddylation of cullins play an essential role in the regulation of SCF-type complexes activity.</text>
</comment>
<dbReference type="GO" id="GO:0031624">
    <property type="term" value="F:ubiquitin conjugating enzyme binding"/>
    <property type="evidence" value="ECO:0007669"/>
    <property type="project" value="TreeGrafter"/>
</dbReference>
<dbReference type="GO" id="GO:0000151">
    <property type="term" value="C:ubiquitin ligase complex"/>
    <property type="evidence" value="ECO:0007669"/>
    <property type="project" value="TreeGrafter"/>
</dbReference>